<feature type="signal peptide" evidence="1">
    <location>
        <begin position="1"/>
        <end position="32"/>
    </location>
</feature>
<gene>
    <name evidence="2" type="ORF">PGTG_16234</name>
</gene>
<dbReference type="GeneID" id="10545761"/>
<protein>
    <submittedName>
        <fullName evidence="2">Uncharacterized protein</fullName>
    </submittedName>
</protein>
<keyword evidence="3" id="KW-1185">Reference proteome</keyword>
<reference evidence="3" key="2">
    <citation type="journal article" date="2011" name="Proc. Natl. Acad. Sci. U.S.A.">
        <title>Obligate biotrophy features unraveled by the genomic analysis of rust fungi.</title>
        <authorList>
            <person name="Duplessis S."/>
            <person name="Cuomo C.A."/>
            <person name="Lin Y.-C."/>
            <person name="Aerts A."/>
            <person name="Tisserant E."/>
            <person name="Veneault-Fourrey C."/>
            <person name="Joly D.L."/>
            <person name="Hacquard S."/>
            <person name="Amselem J."/>
            <person name="Cantarel B.L."/>
            <person name="Chiu R."/>
            <person name="Coutinho P.M."/>
            <person name="Feau N."/>
            <person name="Field M."/>
            <person name="Frey P."/>
            <person name="Gelhaye E."/>
            <person name="Goldberg J."/>
            <person name="Grabherr M.G."/>
            <person name="Kodira C.D."/>
            <person name="Kohler A."/>
            <person name="Kuees U."/>
            <person name="Lindquist E.A."/>
            <person name="Lucas S.M."/>
            <person name="Mago R."/>
            <person name="Mauceli E."/>
            <person name="Morin E."/>
            <person name="Murat C."/>
            <person name="Pangilinan J.L."/>
            <person name="Park R."/>
            <person name="Pearson M."/>
            <person name="Quesneville H."/>
            <person name="Rouhier N."/>
            <person name="Sakthikumar S."/>
            <person name="Salamov A.A."/>
            <person name="Schmutz J."/>
            <person name="Selles B."/>
            <person name="Shapiro H."/>
            <person name="Tanguay P."/>
            <person name="Tuskan G.A."/>
            <person name="Henrissat B."/>
            <person name="Van de Peer Y."/>
            <person name="Rouze P."/>
            <person name="Ellis J.G."/>
            <person name="Dodds P.N."/>
            <person name="Schein J.E."/>
            <person name="Zhong S."/>
            <person name="Hamelin R.C."/>
            <person name="Grigoriev I.V."/>
            <person name="Szabo L.J."/>
            <person name="Martin F."/>
        </authorList>
    </citation>
    <scope>NUCLEOTIDE SEQUENCE [LARGE SCALE GENOMIC DNA]</scope>
    <source>
        <strain evidence="3">CRL 75-36-700-3 / race SCCL</strain>
    </source>
</reference>
<proteinExistence type="predicted"/>
<name>E3L059_PUCGT</name>
<dbReference type="OrthoDB" id="10281695at2759"/>
<dbReference type="AlphaFoldDB" id="E3L059"/>
<reference key="1">
    <citation type="submission" date="2007-01" db="EMBL/GenBank/DDBJ databases">
        <title>The Genome Sequence of Puccinia graminis f. sp. tritici Strain CRL 75-36-700-3.</title>
        <authorList>
            <consortium name="The Broad Institute Genome Sequencing Platform"/>
            <person name="Birren B."/>
            <person name="Lander E."/>
            <person name="Galagan J."/>
            <person name="Nusbaum C."/>
            <person name="Devon K."/>
            <person name="Cuomo C."/>
            <person name="Jaffe D."/>
            <person name="Butler J."/>
            <person name="Alvarez P."/>
            <person name="Gnerre S."/>
            <person name="Grabherr M."/>
            <person name="Mauceli E."/>
            <person name="Brockman W."/>
            <person name="Young S."/>
            <person name="LaButti K."/>
            <person name="Sykes S."/>
            <person name="DeCaprio D."/>
            <person name="Crawford M."/>
            <person name="Koehrsen M."/>
            <person name="Engels R."/>
            <person name="Montgomery P."/>
            <person name="Pearson M."/>
            <person name="Howarth C."/>
            <person name="Larson L."/>
            <person name="White J."/>
            <person name="Zeng Q."/>
            <person name="Kodira C."/>
            <person name="Yandava C."/>
            <person name="Alvarado L."/>
            <person name="O'Leary S."/>
            <person name="Szabo L."/>
            <person name="Dean R."/>
            <person name="Schein J."/>
        </authorList>
    </citation>
    <scope>NUCLEOTIDE SEQUENCE</scope>
    <source>
        <strain>CRL 75-36-700-3</strain>
    </source>
</reference>
<dbReference type="RefSeq" id="XP_003334365.2">
    <property type="nucleotide sequence ID" value="XM_003334317.2"/>
</dbReference>
<dbReference type="HOGENOM" id="CLU_2050822_0_0_1"/>
<evidence type="ECO:0000313" key="2">
    <source>
        <dbReference type="EMBL" id="EFP89946.2"/>
    </source>
</evidence>
<dbReference type="InParanoid" id="E3L059"/>
<sequence length="120" mass="13718">MLIPLRNFQGSCSLFVLTSFVLLQHAVIVVEGIKCITCNAEGVVVDEKSQTLCNFRQKCGEHQCGNWRSATRYDCQRSGCGKIHFKLTGTCNHQTDCQCQVQRENWLKTYEDKHLGDWMT</sequence>
<feature type="chain" id="PRO_5003174052" evidence="1">
    <location>
        <begin position="33"/>
        <end position="120"/>
    </location>
</feature>
<accession>E3L059</accession>
<dbReference type="VEuPathDB" id="FungiDB:PGTG_16234"/>
<keyword evidence="1" id="KW-0732">Signal</keyword>
<dbReference type="Proteomes" id="UP000008783">
    <property type="component" value="Unassembled WGS sequence"/>
</dbReference>
<evidence type="ECO:0000313" key="3">
    <source>
        <dbReference type="Proteomes" id="UP000008783"/>
    </source>
</evidence>
<organism evidence="2 3">
    <name type="scientific">Puccinia graminis f. sp. tritici (strain CRL 75-36-700-3 / race SCCL)</name>
    <name type="common">Black stem rust fungus</name>
    <dbReference type="NCBI Taxonomy" id="418459"/>
    <lineage>
        <taxon>Eukaryota</taxon>
        <taxon>Fungi</taxon>
        <taxon>Dikarya</taxon>
        <taxon>Basidiomycota</taxon>
        <taxon>Pucciniomycotina</taxon>
        <taxon>Pucciniomycetes</taxon>
        <taxon>Pucciniales</taxon>
        <taxon>Pucciniaceae</taxon>
        <taxon>Puccinia</taxon>
    </lineage>
</organism>
<dbReference type="KEGG" id="pgr:PGTG_16234"/>
<evidence type="ECO:0000256" key="1">
    <source>
        <dbReference type="SAM" id="SignalP"/>
    </source>
</evidence>
<dbReference type="EMBL" id="DS178327">
    <property type="protein sequence ID" value="EFP89946.2"/>
    <property type="molecule type" value="Genomic_DNA"/>
</dbReference>